<comment type="caution">
    <text evidence="2">The sequence shown here is derived from an EMBL/GenBank/DDBJ whole genome shotgun (WGS) entry which is preliminary data.</text>
</comment>
<feature type="compositionally biased region" description="Basic residues" evidence="1">
    <location>
        <begin position="63"/>
        <end position="75"/>
    </location>
</feature>
<gene>
    <name evidence="2" type="ORF">GCM10007043_10060</name>
</gene>
<feature type="region of interest" description="Disordered" evidence="1">
    <location>
        <begin position="45"/>
        <end position="104"/>
    </location>
</feature>
<reference evidence="2" key="2">
    <citation type="submission" date="2020-09" db="EMBL/GenBank/DDBJ databases">
        <authorList>
            <person name="Sun Q."/>
            <person name="Ohkuma M."/>
        </authorList>
    </citation>
    <scope>NUCLEOTIDE SEQUENCE</scope>
    <source>
        <strain evidence="2">JCM 14719</strain>
    </source>
</reference>
<evidence type="ECO:0000313" key="2">
    <source>
        <dbReference type="EMBL" id="GGJ98104.1"/>
    </source>
</evidence>
<organism evidence="2 3">
    <name type="scientific">Calditerricola satsumensis</name>
    <dbReference type="NCBI Taxonomy" id="373054"/>
    <lineage>
        <taxon>Bacteria</taxon>
        <taxon>Bacillati</taxon>
        <taxon>Bacillota</taxon>
        <taxon>Bacilli</taxon>
        <taxon>Bacillales</taxon>
        <taxon>Bacillaceae</taxon>
        <taxon>Calditerricola</taxon>
    </lineage>
</organism>
<dbReference type="Proteomes" id="UP000637720">
    <property type="component" value="Unassembled WGS sequence"/>
</dbReference>
<keyword evidence="3" id="KW-1185">Reference proteome</keyword>
<protein>
    <submittedName>
        <fullName evidence="2">Uncharacterized protein</fullName>
    </submittedName>
</protein>
<evidence type="ECO:0000256" key="1">
    <source>
        <dbReference type="SAM" id="MobiDB-lite"/>
    </source>
</evidence>
<proteinExistence type="predicted"/>
<accession>A0A8J3FDZ7</accession>
<reference evidence="2" key="1">
    <citation type="journal article" date="2014" name="Int. J. Syst. Evol. Microbiol.">
        <title>Complete genome sequence of Corynebacterium casei LMG S-19264T (=DSM 44701T), isolated from a smear-ripened cheese.</title>
        <authorList>
            <consortium name="US DOE Joint Genome Institute (JGI-PGF)"/>
            <person name="Walter F."/>
            <person name="Albersmeier A."/>
            <person name="Kalinowski J."/>
            <person name="Ruckert C."/>
        </authorList>
    </citation>
    <scope>NUCLEOTIDE SEQUENCE</scope>
    <source>
        <strain evidence="2">JCM 14719</strain>
    </source>
</reference>
<dbReference type="EMBL" id="BMOF01000015">
    <property type="protein sequence ID" value="GGJ98104.1"/>
    <property type="molecule type" value="Genomic_DNA"/>
</dbReference>
<dbReference type="AlphaFoldDB" id="A0A8J3FDZ7"/>
<evidence type="ECO:0000313" key="3">
    <source>
        <dbReference type="Proteomes" id="UP000637720"/>
    </source>
</evidence>
<name>A0A8J3FDZ7_9BACI</name>
<sequence length="104" mass="11777">MGKSPALTRKGGPWFFKRKAPALPRDAVAAVDEEEEHRAVGGCLPVRHRRRKRGAENGEATSRTRHPHGWRRGVRKGVPTPRKLDDHTAVRRGRWPPRNPRDGP</sequence>